<reference evidence="2" key="1">
    <citation type="submission" date="2009-10" db="EMBL/GenBank/DDBJ databases">
        <title>Diversity of trophic interactions inside an arsenic-rich microbial ecosystem.</title>
        <authorList>
            <person name="Bertin P.N."/>
            <person name="Heinrich-Salmeron A."/>
            <person name="Pelletier E."/>
            <person name="Goulhen-Chollet F."/>
            <person name="Arsene-Ploetze F."/>
            <person name="Gallien S."/>
            <person name="Calteau A."/>
            <person name="Vallenet D."/>
            <person name="Casiot C."/>
            <person name="Chane-Woon-Ming B."/>
            <person name="Giloteaux L."/>
            <person name="Barakat M."/>
            <person name="Bonnefoy V."/>
            <person name="Bruneel O."/>
            <person name="Chandler M."/>
            <person name="Cleiss J."/>
            <person name="Duran R."/>
            <person name="Elbaz-Poulichet F."/>
            <person name="Fonknechten N."/>
            <person name="Lauga B."/>
            <person name="Mornico D."/>
            <person name="Ortet P."/>
            <person name="Schaeffer C."/>
            <person name="Siguier P."/>
            <person name="Alexander Thil Smith A."/>
            <person name="Van Dorsselaer A."/>
            <person name="Weissenbach J."/>
            <person name="Medigue C."/>
            <person name="Le Paslier D."/>
        </authorList>
    </citation>
    <scope>NUCLEOTIDE SEQUENCE</scope>
</reference>
<gene>
    <name evidence="2" type="ORF">CARN2_3346</name>
</gene>
<accession>E6PSG3</accession>
<dbReference type="EMBL" id="CABM01000048">
    <property type="protein sequence ID" value="CBH97870.1"/>
    <property type="molecule type" value="Genomic_DNA"/>
</dbReference>
<name>E6PSG3_9ZZZZ</name>
<dbReference type="AlphaFoldDB" id="E6PSG3"/>
<sequence>MITTVIIPAIFLRQVGWSEVVEAGKPGKPSRQGPPCGPEPQPPGAVGRPAQPSAGWLQIES</sequence>
<feature type="region of interest" description="Disordered" evidence="1">
    <location>
        <begin position="23"/>
        <end position="61"/>
    </location>
</feature>
<evidence type="ECO:0000256" key="1">
    <source>
        <dbReference type="SAM" id="MobiDB-lite"/>
    </source>
</evidence>
<protein>
    <submittedName>
        <fullName evidence="2">Uncharacterized protein</fullName>
    </submittedName>
</protein>
<proteinExistence type="predicted"/>
<comment type="caution">
    <text evidence="2">The sequence shown here is derived from an EMBL/GenBank/DDBJ whole genome shotgun (WGS) entry which is preliminary data.</text>
</comment>
<organism evidence="2">
    <name type="scientific">mine drainage metagenome</name>
    <dbReference type="NCBI Taxonomy" id="410659"/>
    <lineage>
        <taxon>unclassified sequences</taxon>
        <taxon>metagenomes</taxon>
        <taxon>ecological metagenomes</taxon>
    </lineage>
</organism>
<evidence type="ECO:0000313" key="2">
    <source>
        <dbReference type="EMBL" id="CBH97870.1"/>
    </source>
</evidence>